<comment type="caution">
    <text evidence="2">The sequence shown here is derived from an EMBL/GenBank/DDBJ whole genome shotgun (WGS) entry which is preliminary data.</text>
</comment>
<evidence type="ECO:0000313" key="2">
    <source>
        <dbReference type="EMBL" id="TAA75603.1"/>
    </source>
</evidence>
<evidence type="ECO:0000256" key="1">
    <source>
        <dbReference type="SAM" id="MobiDB-lite"/>
    </source>
</evidence>
<organism evidence="2 3">
    <name type="scientific">Candidatus Electronema aureum</name>
    <dbReference type="NCBI Taxonomy" id="2005002"/>
    <lineage>
        <taxon>Bacteria</taxon>
        <taxon>Pseudomonadati</taxon>
        <taxon>Thermodesulfobacteriota</taxon>
        <taxon>Desulfobulbia</taxon>
        <taxon>Desulfobulbales</taxon>
        <taxon>Desulfobulbaceae</taxon>
        <taxon>Candidatus Electronema</taxon>
    </lineage>
</organism>
<gene>
    <name evidence="2" type="ORF">CDV28_10560</name>
</gene>
<sequence>MNLLKFVSAGILLTGMLAGCGQTSVETMMVPNGEYPNAQGKGMTAVVLPFADYSSGDRIASAFRRNLMITESLTDTLRRNGFAAPVQEDVFQHLVEQKIINLASYNENQSGSVSLVGELEDPDWSDVMKDKIRDYMKMQQQQESGGRNPAVDSPGAHGLSDQEVVKVGRRFGADYIIRGRILEFRTRQEHTWDPRKRGLLPFVIGSTNRMAFGFADSEQYDNLGNAVSGSAWGAAIGNNAGWPWDPDDSKGFFGVSGGQGANTIVWSMLGGAAGSMANHGGRVDQAVVRLRIWVQNAYDAQVVWTNQVEVRVAPESVLADSQYDDLFDQAIKKATSSLMTDFVQTGLKQ</sequence>
<feature type="region of interest" description="Disordered" evidence="1">
    <location>
        <begin position="139"/>
        <end position="159"/>
    </location>
</feature>
<dbReference type="Proteomes" id="UP000316238">
    <property type="component" value="Unassembled WGS sequence"/>
</dbReference>
<protein>
    <submittedName>
        <fullName evidence="2">Uncharacterized protein</fullName>
    </submittedName>
</protein>
<accession>A0A521G3Q3</accession>
<dbReference type="EMBL" id="NQJD01000005">
    <property type="protein sequence ID" value="TAA75603.1"/>
    <property type="molecule type" value="Genomic_DNA"/>
</dbReference>
<dbReference type="PROSITE" id="PS51257">
    <property type="entry name" value="PROKAR_LIPOPROTEIN"/>
    <property type="match status" value="1"/>
</dbReference>
<keyword evidence="3" id="KW-1185">Reference proteome</keyword>
<reference evidence="2" key="1">
    <citation type="submission" date="2017-07" db="EMBL/GenBank/DDBJ databases">
        <title>The cable genome - Insights into the physiology and evolution of filamentous bacteria capable of sulfide oxidation via long distance electron transfer.</title>
        <authorList>
            <person name="Thorup C."/>
            <person name="Bjerg J.T."/>
            <person name="Schreiber L."/>
            <person name="Nielsen L.P."/>
            <person name="Kjeldsen K.U."/>
            <person name="Boesen T."/>
            <person name="Boggild A."/>
            <person name="Meysman F."/>
            <person name="Geelhoed J."/>
            <person name="Schramm A."/>
        </authorList>
    </citation>
    <scope>NUCLEOTIDE SEQUENCE [LARGE SCALE GENOMIC DNA]</scope>
    <source>
        <strain evidence="2">GS</strain>
    </source>
</reference>
<dbReference type="AlphaFoldDB" id="A0A521G3Q3"/>
<name>A0A521G3Q3_9BACT</name>
<evidence type="ECO:0000313" key="3">
    <source>
        <dbReference type="Proteomes" id="UP000316238"/>
    </source>
</evidence>
<proteinExistence type="predicted"/>